<reference evidence="1 2" key="1">
    <citation type="journal article" date="2023" name="Genes (Basel)">
        <title>Chromosome-Level Genome Assembly and Circadian Gene Repertoire of the Patagonia Blennie Eleginops maclovinus-The Closest Ancestral Proxy of Antarctic Cryonotothenioids.</title>
        <authorList>
            <person name="Cheng C.C."/>
            <person name="Rivera-Colon A.G."/>
            <person name="Minhas B.F."/>
            <person name="Wilson L."/>
            <person name="Rayamajhi N."/>
            <person name="Vargas-Chacoff L."/>
            <person name="Catchen J.M."/>
        </authorList>
    </citation>
    <scope>NUCLEOTIDE SEQUENCE [LARGE SCALE GENOMIC DNA]</scope>
    <source>
        <strain evidence="1">JMC-PN-2008</strain>
    </source>
</reference>
<gene>
    <name evidence="1" type="ORF">PBY51_020544</name>
</gene>
<evidence type="ECO:0000313" key="2">
    <source>
        <dbReference type="Proteomes" id="UP001346869"/>
    </source>
</evidence>
<comment type="caution">
    <text evidence="1">The sequence shown here is derived from an EMBL/GenBank/DDBJ whole genome shotgun (WGS) entry which is preliminary data.</text>
</comment>
<accession>A0AAN7XTK3</accession>
<keyword evidence="2" id="KW-1185">Reference proteome</keyword>
<reference evidence="1 2" key="2">
    <citation type="journal article" date="2023" name="Mol. Biol. Evol.">
        <title>Genomics of Secondarily Temperate Adaptation in the Only Non-Antarctic Icefish.</title>
        <authorList>
            <person name="Rivera-Colon A.G."/>
            <person name="Rayamajhi N."/>
            <person name="Minhas B.F."/>
            <person name="Madrigal G."/>
            <person name="Bilyk K.T."/>
            <person name="Yoon V."/>
            <person name="Hune M."/>
            <person name="Gregory S."/>
            <person name="Cheng C.H.C."/>
            <person name="Catchen J.M."/>
        </authorList>
    </citation>
    <scope>NUCLEOTIDE SEQUENCE [LARGE SCALE GENOMIC DNA]</scope>
    <source>
        <strain evidence="1">JMC-PN-2008</strain>
    </source>
</reference>
<name>A0AAN7XTK3_ELEMC</name>
<dbReference type="Proteomes" id="UP001346869">
    <property type="component" value="Unassembled WGS sequence"/>
</dbReference>
<sequence length="205" mass="22967">MAFNAVLDVIQDVVIRQNVQLASLHLVNTQELERNGFPNPEYRSEKLKSKNKKSKLEKHEGIAFAKVTADDKGCITYNLVYNASLSVSDAVAHAYKLGSKEKNEDVALLLCGTIQKTFRESKTLPWPLTANDLVTSLDNLLPSDIMEFLTLIISGDTDMEKCDKTRRLVLSISQDMCRAVTKGEWKLSKHILLCTPYTTFTAVDN</sequence>
<proteinExistence type="predicted"/>
<protein>
    <submittedName>
        <fullName evidence="1">Uncharacterized protein</fullName>
    </submittedName>
</protein>
<dbReference type="AlphaFoldDB" id="A0AAN7XTK3"/>
<organism evidence="1 2">
    <name type="scientific">Eleginops maclovinus</name>
    <name type="common">Patagonian blennie</name>
    <name type="synonym">Eleginus maclovinus</name>
    <dbReference type="NCBI Taxonomy" id="56733"/>
    <lineage>
        <taxon>Eukaryota</taxon>
        <taxon>Metazoa</taxon>
        <taxon>Chordata</taxon>
        <taxon>Craniata</taxon>
        <taxon>Vertebrata</taxon>
        <taxon>Euteleostomi</taxon>
        <taxon>Actinopterygii</taxon>
        <taxon>Neopterygii</taxon>
        <taxon>Teleostei</taxon>
        <taxon>Neoteleostei</taxon>
        <taxon>Acanthomorphata</taxon>
        <taxon>Eupercaria</taxon>
        <taxon>Perciformes</taxon>
        <taxon>Notothenioidei</taxon>
        <taxon>Eleginopidae</taxon>
        <taxon>Eleginops</taxon>
    </lineage>
</organism>
<evidence type="ECO:0000313" key="1">
    <source>
        <dbReference type="EMBL" id="KAK5866344.1"/>
    </source>
</evidence>
<dbReference type="EMBL" id="JAUZQC010000009">
    <property type="protein sequence ID" value="KAK5866344.1"/>
    <property type="molecule type" value="Genomic_DNA"/>
</dbReference>